<dbReference type="RefSeq" id="WP_026016479.1">
    <property type="nucleotide sequence ID" value="NZ_CP044331.1"/>
</dbReference>
<evidence type="ECO:0000256" key="11">
    <source>
        <dbReference type="RuleBase" id="RU003357"/>
    </source>
</evidence>
<name>A0A6B8MBP0_9HYPH</name>
<organism evidence="16 17">
    <name type="scientific">Methylocystis parvus</name>
    <dbReference type="NCBI Taxonomy" id="134"/>
    <lineage>
        <taxon>Bacteria</taxon>
        <taxon>Pseudomonadati</taxon>
        <taxon>Pseudomonadota</taxon>
        <taxon>Alphaproteobacteria</taxon>
        <taxon>Hyphomicrobiales</taxon>
        <taxon>Methylocystaceae</taxon>
        <taxon>Methylocystis</taxon>
    </lineage>
</organism>
<evidence type="ECO:0000256" key="7">
    <source>
        <dbReference type="ARBA" id="ARBA00023136"/>
    </source>
</evidence>
<dbReference type="Gene3D" id="2.40.170.20">
    <property type="entry name" value="TonB-dependent receptor, beta-barrel domain"/>
    <property type="match status" value="1"/>
</dbReference>
<dbReference type="PANTHER" id="PTHR30069">
    <property type="entry name" value="TONB-DEPENDENT OUTER MEMBRANE RECEPTOR"/>
    <property type="match status" value="1"/>
</dbReference>
<feature type="short sequence motif" description="TonB C-terminal box" evidence="10">
    <location>
        <begin position="778"/>
        <end position="795"/>
    </location>
</feature>
<proteinExistence type="inferred from homology"/>
<gene>
    <name evidence="16" type="ORF">F7D14_17150</name>
</gene>
<evidence type="ECO:0000259" key="14">
    <source>
        <dbReference type="Pfam" id="PF00593"/>
    </source>
</evidence>
<evidence type="ECO:0000256" key="10">
    <source>
        <dbReference type="PROSITE-ProRule" id="PRU10144"/>
    </source>
</evidence>
<dbReference type="GO" id="GO:0044718">
    <property type="term" value="P:siderophore transmembrane transport"/>
    <property type="evidence" value="ECO:0007669"/>
    <property type="project" value="TreeGrafter"/>
</dbReference>
<dbReference type="InterPro" id="IPR039426">
    <property type="entry name" value="TonB-dep_rcpt-like"/>
</dbReference>
<accession>A0A6B8MBP0</accession>
<evidence type="ECO:0000259" key="15">
    <source>
        <dbReference type="Pfam" id="PF07715"/>
    </source>
</evidence>
<dbReference type="AlphaFoldDB" id="A0A6B8MBP0"/>
<evidence type="ECO:0000256" key="3">
    <source>
        <dbReference type="ARBA" id="ARBA00022452"/>
    </source>
</evidence>
<dbReference type="InterPro" id="IPR012910">
    <property type="entry name" value="Plug_dom"/>
</dbReference>
<feature type="region of interest" description="Disordered" evidence="12">
    <location>
        <begin position="33"/>
        <end position="60"/>
    </location>
</feature>
<dbReference type="InterPro" id="IPR000531">
    <property type="entry name" value="Beta-barrel_TonB"/>
</dbReference>
<dbReference type="GO" id="GO:0015344">
    <property type="term" value="F:siderophore uptake transmembrane transporter activity"/>
    <property type="evidence" value="ECO:0007669"/>
    <property type="project" value="TreeGrafter"/>
</dbReference>
<evidence type="ECO:0000256" key="9">
    <source>
        <dbReference type="PROSITE-ProRule" id="PRU01360"/>
    </source>
</evidence>
<dbReference type="GO" id="GO:0009279">
    <property type="term" value="C:cell outer membrane"/>
    <property type="evidence" value="ECO:0007669"/>
    <property type="project" value="UniProtKB-SubCell"/>
</dbReference>
<dbReference type="Pfam" id="PF07715">
    <property type="entry name" value="Plug"/>
    <property type="match status" value="1"/>
</dbReference>
<dbReference type="Gene3D" id="2.170.130.10">
    <property type="entry name" value="TonB-dependent receptor, plug domain"/>
    <property type="match status" value="1"/>
</dbReference>
<protein>
    <submittedName>
        <fullName evidence="16">TonB-dependent receptor</fullName>
    </submittedName>
</protein>
<evidence type="ECO:0000256" key="4">
    <source>
        <dbReference type="ARBA" id="ARBA00022692"/>
    </source>
</evidence>
<feature type="domain" description="TonB-dependent receptor-like beta-barrel" evidence="14">
    <location>
        <begin position="336"/>
        <end position="747"/>
    </location>
</feature>
<evidence type="ECO:0000256" key="6">
    <source>
        <dbReference type="ARBA" id="ARBA00023077"/>
    </source>
</evidence>
<keyword evidence="5 13" id="KW-0732">Signal</keyword>
<reference evidence="16 17" key="1">
    <citation type="submission" date="2019-09" db="EMBL/GenBank/DDBJ databases">
        <title>Isolation and complete genome sequencing of Methylocystis species.</title>
        <authorList>
            <person name="Rumah B.L."/>
            <person name="Stead C.E."/>
            <person name="Stevens B.C."/>
            <person name="Minton N.P."/>
            <person name="Grosse-Honebrink A."/>
            <person name="Zhang Y."/>
        </authorList>
    </citation>
    <scope>NUCLEOTIDE SEQUENCE [LARGE SCALE GENOMIC DNA]</scope>
    <source>
        <strain evidence="16 17">BRCS2</strain>
    </source>
</reference>
<feature type="compositionally biased region" description="Gly residues" evidence="12">
    <location>
        <begin position="45"/>
        <end position="54"/>
    </location>
</feature>
<dbReference type="PANTHER" id="PTHR30069:SF28">
    <property type="entry name" value="TONB-DEPENDENT RECEPTOR YNCD-RELATED"/>
    <property type="match status" value="1"/>
</dbReference>
<comment type="similarity">
    <text evidence="9 11">Belongs to the TonB-dependent receptor family.</text>
</comment>
<evidence type="ECO:0000313" key="17">
    <source>
        <dbReference type="Proteomes" id="UP000422569"/>
    </source>
</evidence>
<evidence type="ECO:0000256" key="8">
    <source>
        <dbReference type="ARBA" id="ARBA00023237"/>
    </source>
</evidence>
<dbReference type="SUPFAM" id="SSF56935">
    <property type="entry name" value="Porins"/>
    <property type="match status" value="1"/>
</dbReference>
<keyword evidence="7 9" id="KW-0472">Membrane</keyword>
<dbReference type="EMBL" id="CP044331">
    <property type="protein sequence ID" value="QGM99039.1"/>
    <property type="molecule type" value="Genomic_DNA"/>
</dbReference>
<evidence type="ECO:0000256" key="5">
    <source>
        <dbReference type="ARBA" id="ARBA00022729"/>
    </source>
</evidence>
<dbReference type="PROSITE" id="PS52016">
    <property type="entry name" value="TONB_DEPENDENT_REC_3"/>
    <property type="match status" value="1"/>
</dbReference>
<keyword evidence="2 9" id="KW-0813">Transport</keyword>
<evidence type="ECO:0000256" key="1">
    <source>
        <dbReference type="ARBA" id="ARBA00004571"/>
    </source>
</evidence>
<feature type="signal peptide" evidence="13">
    <location>
        <begin position="1"/>
        <end position="26"/>
    </location>
</feature>
<dbReference type="InterPro" id="IPR036942">
    <property type="entry name" value="Beta-barrel_TonB_sf"/>
</dbReference>
<dbReference type="KEGG" id="mpar:F7D14_17150"/>
<dbReference type="Pfam" id="PF00593">
    <property type="entry name" value="TonB_dep_Rec_b-barrel"/>
    <property type="match status" value="1"/>
</dbReference>
<keyword evidence="3 9" id="KW-1134">Transmembrane beta strand</keyword>
<evidence type="ECO:0000313" key="16">
    <source>
        <dbReference type="EMBL" id="QGM99039.1"/>
    </source>
</evidence>
<keyword evidence="16" id="KW-0675">Receptor</keyword>
<keyword evidence="6 11" id="KW-0798">TonB box</keyword>
<dbReference type="InterPro" id="IPR010917">
    <property type="entry name" value="TonB_rcpt_CS"/>
</dbReference>
<keyword evidence="8 9" id="KW-0998">Cell outer membrane</keyword>
<evidence type="ECO:0000256" key="12">
    <source>
        <dbReference type="SAM" id="MobiDB-lite"/>
    </source>
</evidence>
<dbReference type="InterPro" id="IPR037066">
    <property type="entry name" value="Plug_dom_sf"/>
</dbReference>
<evidence type="ECO:0000256" key="2">
    <source>
        <dbReference type="ARBA" id="ARBA00022448"/>
    </source>
</evidence>
<keyword evidence="4 9" id="KW-0812">Transmembrane</keyword>
<dbReference type="Proteomes" id="UP000422569">
    <property type="component" value="Chromosome"/>
</dbReference>
<feature type="domain" description="TonB-dependent receptor plug" evidence="15">
    <location>
        <begin position="105"/>
        <end position="201"/>
    </location>
</feature>
<comment type="subcellular location">
    <subcellularLocation>
        <location evidence="1 9">Cell outer membrane</location>
        <topology evidence="1 9">Multi-pass membrane protein</topology>
    </subcellularLocation>
</comment>
<keyword evidence="17" id="KW-1185">Reference proteome</keyword>
<sequence>MFRLSLRKGASALALVLAIAASDAIAQQNLPTIDVGQANRPQQGGPRGNGGGRGPATRNMPAAAQTPAIVAPGQSGSLTVPSVAQLRRELNQNVGSVAFVDANTPEIKTRYVHDLRDALKDVPGVYVETRYGQELRLSIRGSNLTRDYHLRGLELLQDGIPMNFADGGGDMYQIDPSYFRAIEVFKGGNGLAYGSSTLGGAVNFISPTAYTALSPNLFALDVGAFGTIRGQAQASRVFGDFDALINGTFTHSDGYRGHSTTDYTQINGNIGYRFSKDLETRFYFGIYDTWQQLPGTLELSVARQYPTIAMAPYPAQFGIDGFGANQARNVQNFRISNKTTIDAGFGKLDLNAWYIHNYLYHPIFVVIEQAQDNWGFAPRFTSTFDVAGHRNDLIAGGRVWGGDGSDKWFTNYNGMKLNPFGLSPLSFISQFGPLYAFFLNPGGLYIPVGADPNIRNNRMNALNLEAYFENRFYVVPSLAFMFGAKYFSDQRNYSILGGIPYEPIPGYDSKTYHGINPKVGVMFEPSPDMQFFADMTGSRDAPDFADLTQGAFPPPFGGINSNGTIGTQFIPLAAQKAWTGEIGARGKWDRYSWDVTYYFSSLSDELLKFNPAPGTGIPSTTFNARHTIHQGVEFGAGVDLLRDLTGPGAGDVLKLTQIWNWNDFRFDGDTLYGNNPLPGIPRHVLRTTLGYSRPDGIYFAPSMDWVPEGTYVDYAHTLQSPGYVLIGLQAGMKTPYGLSFYLDARNLTDRHYISDVTTVANAYNPPASGGWPVGNPRAFYPGNGRAIFTGFKWAF</sequence>
<evidence type="ECO:0000256" key="13">
    <source>
        <dbReference type="SAM" id="SignalP"/>
    </source>
</evidence>
<feature type="chain" id="PRO_5025486344" evidence="13">
    <location>
        <begin position="27"/>
        <end position="795"/>
    </location>
</feature>
<dbReference type="PROSITE" id="PS01156">
    <property type="entry name" value="TONB_DEPENDENT_REC_2"/>
    <property type="match status" value="1"/>
</dbReference>